<dbReference type="Gene3D" id="3.40.50.880">
    <property type="match status" value="1"/>
</dbReference>
<dbReference type="EMBL" id="CP019609">
    <property type="protein sequence ID" value="AQP53336.1"/>
    <property type="molecule type" value="Genomic_DNA"/>
</dbReference>
<dbReference type="GO" id="GO:0005737">
    <property type="term" value="C:cytoplasm"/>
    <property type="evidence" value="ECO:0007669"/>
    <property type="project" value="TreeGrafter"/>
</dbReference>
<keyword evidence="2" id="KW-1185">Reference proteome</keyword>
<dbReference type="OrthoDB" id="6003696at2"/>
<dbReference type="PANTHER" id="PTHR48094">
    <property type="entry name" value="PROTEIN/NUCLEIC ACID DEGLYCASE DJ-1-RELATED"/>
    <property type="match status" value="1"/>
</dbReference>
<accession>A0A1Q2D4K8</accession>
<dbReference type="Proteomes" id="UP000188246">
    <property type="component" value="Chromosome"/>
</dbReference>
<dbReference type="KEGG" id="vpi:BW732_03195"/>
<dbReference type="GO" id="GO:0016740">
    <property type="term" value="F:transferase activity"/>
    <property type="evidence" value="ECO:0007669"/>
    <property type="project" value="UniProtKB-KW"/>
</dbReference>
<dbReference type="SUPFAM" id="SSF52317">
    <property type="entry name" value="Class I glutamine amidotransferase-like"/>
    <property type="match status" value="1"/>
</dbReference>
<name>A0A1Q2D4K8_9ENTE</name>
<dbReference type="InterPro" id="IPR002818">
    <property type="entry name" value="DJ-1/PfpI"/>
</dbReference>
<evidence type="ECO:0000313" key="1">
    <source>
        <dbReference type="EMBL" id="AQP53336.1"/>
    </source>
</evidence>
<gene>
    <name evidence="1" type="ORF">BW732_03195</name>
</gene>
<sequence length="212" mass="23607">MKTIYIYVLDTLADWEIGYVTSELNSRRFFKENASLLTIKLVSHSKKEIKTMGGIKIIPDCLVEDMEINDHTVLLLPGADTWNDSKHVDVIRKASELLLAGGIVGAICGATVALANFGLLNEYSHTSNGVEFLEMFCPIYTGQKLYIDKSSVSDKNLITAGSTGSLLWTKQIIDTLGVFEHATLDAWYAYFSTGKSNYFFELMQTLPSEDQL</sequence>
<evidence type="ECO:0000313" key="2">
    <source>
        <dbReference type="Proteomes" id="UP000188246"/>
    </source>
</evidence>
<dbReference type="PANTHER" id="PTHR48094:SF19">
    <property type="entry name" value="DJ-1_PFPI DOMAIN-CONTAINING PROTEIN"/>
    <property type="match status" value="1"/>
</dbReference>
<proteinExistence type="predicted"/>
<protein>
    <submittedName>
        <fullName evidence="1">Glutamine amidotransferase</fullName>
    </submittedName>
</protein>
<dbReference type="STRING" id="633807.BW732_03195"/>
<keyword evidence="1" id="KW-0808">Transferase</keyword>
<dbReference type="Pfam" id="PF01965">
    <property type="entry name" value="DJ-1_PfpI"/>
    <property type="match status" value="1"/>
</dbReference>
<dbReference type="InterPro" id="IPR050325">
    <property type="entry name" value="Prot/Nucl_acid_deglycase"/>
</dbReference>
<dbReference type="AlphaFoldDB" id="A0A1Q2D4K8"/>
<dbReference type="RefSeq" id="WP_077275429.1">
    <property type="nucleotide sequence ID" value="NZ_CP019609.1"/>
</dbReference>
<keyword evidence="1" id="KW-0315">Glutamine amidotransferase</keyword>
<reference evidence="1 2" key="1">
    <citation type="journal article" date="2010" name="Int. J. Syst. Evol. Microbiol.">
        <title>Vagococcus penaei sp. nov., isolated from spoilage microbiota of cooked shrimp (Penaeus vannamei).</title>
        <authorList>
            <person name="Jaffres E."/>
            <person name="Prevost H."/>
            <person name="Rossero A."/>
            <person name="Joffraud J.J."/>
            <person name="Dousset X."/>
        </authorList>
    </citation>
    <scope>NUCLEOTIDE SEQUENCE [LARGE SCALE GENOMIC DNA]</scope>
    <source>
        <strain evidence="1 2">CD276</strain>
    </source>
</reference>
<organism evidence="1 2">
    <name type="scientific">Vagococcus penaei</name>
    <dbReference type="NCBI Taxonomy" id="633807"/>
    <lineage>
        <taxon>Bacteria</taxon>
        <taxon>Bacillati</taxon>
        <taxon>Bacillota</taxon>
        <taxon>Bacilli</taxon>
        <taxon>Lactobacillales</taxon>
        <taxon>Enterococcaceae</taxon>
        <taxon>Vagococcus</taxon>
    </lineage>
</organism>
<dbReference type="InterPro" id="IPR029062">
    <property type="entry name" value="Class_I_gatase-like"/>
</dbReference>